<keyword evidence="1" id="KW-0472">Membrane</keyword>
<feature type="transmembrane region" description="Helical" evidence="1">
    <location>
        <begin position="42"/>
        <end position="63"/>
    </location>
</feature>
<gene>
    <name evidence="2" type="ORF">H4696_003063</name>
</gene>
<proteinExistence type="predicted"/>
<dbReference type="RefSeq" id="WP_086862193.1">
    <property type="nucleotide sequence ID" value="NZ_JADBEG010000001.1"/>
</dbReference>
<evidence type="ECO:0000313" key="2">
    <source>
        <dbReference type="EMBL" id="MBE1495963.1"/>
    </source>
</evidence>
<name>A0ABR9HYF4_9PSEU</name>
<dbReference type="EMBL" id="JADBEG010000001">
    <property type="protein sequence ID" value="MBE1495963.1"/>
    <property type="molecule type" value="Genomic_DNA"/>
</dbReference>
<organism evidence="2 3">
    <name type="scientific">Amycolatopsis lexingtonensis</name>
    <dbReference type="NCBI Taxonomy" id="218822"/>
    <lineage>
        <taxon>Bacteria</taxon>
        <taxon>Bacillati</taxon>
        <taxon>Actinomycetota</taxon>
        <taxon>Actinomycetes</taxon>
        <taxon>Pseudonocardiales</taxon>
        <taxon>Pseudonocardiaceae</taxon>
        <taxon>Amycolatopsis</taxon>
    </lineage>
</organism>
<keyword evidence="1" id="KW-0812">Transmembrane</keyword>
<feature type="transmembrane region" description="Helical" evidence="1">
    <location>
        <begin position="17"/>
        <end position="36"/>
    </location>
</feature>
<protein>
    <submittedName>
        <fullName evidence="2">Uncharacterized protein</fullName>
    </submittedName>
</protein>
<reference evidence="2 3" key="1">
    <citation type="submission" date="2020-10" db="EMBL/GenBank/DDBJ databases">
        <title>Sequencing the genomes of 1000 actinobacteria strains.</title>
        <authorList>
            <person name="Klenk H.-P."/>
        </authorList>
    </citation>
    <scope>NUCLEOTIDE SEQUENCE [LARGE SCALE GENOMIC DNA]</scope>
    <source>
        <strain evidence="2 3">DSM 44653</strain>
    </source>
</reference>
<evidence type="ECO:0000313" key="3">
    <source>
        <dbReference type="Proteomes" id="UP000631670"/>
    </source>
</evidence>
<sequence>MASSEALLVKPSIRGQLPVLGVLAGFLVLEVVVAVRGLLEPWLAIACPAVFVVVLAVGVVSLVRSRGKPWQLRCGPHGVEARGFEAVPWSALAQVRISLLRPRWLHFATPSHYRVVAFVPRPGVNVPAVAVFDPLSRRGASSSRAARWQTKHYGSPFVVFTHTVDATAEEIAEAIRKLTDVPVVANR</sequence>
<dbReference type="Proteomes" id="UP000631670">
    <property type="component" value="Unassembled WGS sequence"/>
</dbReference>
<keyword evidence="1" id="KW-1133">Transmembrane helix</keyword>
<comment type="caution">
    <text evidence="2">The sequence shown here is derived from an EMBL/GenBank/DDBJ whole genome shotgun (WGS) entry which is preliminary data.</text>
</comment>
<accession>A0ABR9HYF4</accession>
<keyword evidence="3" id="KW-1185">Reference proteome</keyword>
<evidence type="ECO:0000256" key="1">
    <source>
        <dbReference type="SAM" id="Phobius"/>
    </source>
</evidence>